<dbReference type="FunFam" id="3.30.160.60:FF:000065">
    <property type="entry name" value="B-cell CLL/lymphoma 6, member B"/>
    <property type="match status" value="1"/>
</dbReference>
<dbReference type="InterPro" id="IPR046341">
    <property type="entry name" value="SET_dom_sf"/>
</dbReference>
<evidence type="ECO:0000256" key="11">
    <source>
        <dbReference type="ARBA" id="ARBA00023242"/>
    </source>
</evidence>
<dbReference type="GO" id="GO:0010557">
    <property type="term" value="P:positive regulation of macromolecule biosynthetic process"/>
    <property type="evidence" value="ECO:0007669"/>
    <property type="project" value="UniProtKB-ARBA"/>
</dbReference>
<dbReference type="Gene3D" id="2.170.270.10">
    <property type="entry name" value="SET domain"/>
    <property type="match status" value="1"/>
</dbReference>
<dbReference type="GO" id="GO:0008276">
    <property type="term" value="F:protein methyltransferase activity"/>
    <property type="evidence" value="ECO:0007669"/>
    <property type="project" value="UniProtKB-ARBA"/>
</dbReference>
<dbReference type="AlphaFoldDB" id="A0A979FFZ8"/>
<feature type="domain" description="SET" evidence="15">
    <location>
        <begin position="65"/>
        <end position="164"/>
    </location>
</feature>
<dbReference type="InterPro" id="IPR013087">
    <property type="entry name" value="Znf_C2H2_type"/>
</dbReference>
<dbReference type="Pfam" id="PF00096">
    <property type="entry name" value="zf-C2H2"/>
    <property type="match status" value="5"/>
</dbReference>
<dbReference type="OrthoDB" id="3533395at2759"/>
<evidence type="ECO:0000256" key="12">
    <source>
        <dbReference type="PROSITE-ProRule" id="PRU00042"/>
    </source>
</evidence>
<evidence type="ECO:0000313" key="17">
    <source>
        <dbReference type="RefSeq" id="XP_047735843.1"/>
    </source>
</evidence>
<dbReference type="GO" id="GO:0008170">
    <property type="term" value="F:N-methyltransferase activity"/>
    <property type="evidence" value="ECO:0007669"/>
    <property type="project" value="UniProtKB-ARBA"/>
</dbReference>
<evidence type="ECO:0000313" key="16">
    <source>
        <dbReference type="Proteomes" id="UP000694843"/>
    </source>
</evidence>
<comment type="subcellular location">
    <subcellularLocation>
        <location evidence="1">Nucleus</location>
    </subcellularLocation>
</comment>
<comment type="similarity">
    <text evidence="2">Belongs to the krueppel C2H2-type zinc-finger protein family.</text>
</comment>
<dbReference type="GO" id="GO:0010468">
    <property type="term" value="P:regulation of gene expression"/>
    <property type="evidence" value="ECO:0007669"/>
    <property type="project" value="UniProtKB-ARBA"/>
</dbReference>
<dbReference type="PROSITE" id="PS50280">
    <property type="entry name" value="SET"/>
    <property type="match status" value="1"/>
</dbReference>
<sequence>MPNDLQLWCEDCQVGYEGDCVHHGPLTRVKDADVDSRARRSIPGILQLRDQQDFTGVYARKKLDKRLQFGPLLAVKVLEGTDKAKEAAQQISNKGGLVLWISEESGEKFLLDTRHEERTNWMCFVRAAQHKAQQNVVAIQYRGQVYFVTIKEIPAECELRVWYSKDYAERMGTSLLSEERQSWQFRTRERFRCLGCGAVFSSSSSLSNHRCSAEGGNGSAKLLATSTTSAESTHTSFTSAVSSTSGLAAAVVTTAAILSKFACIPSSRGGIALRSGRRIRGLSQRSLLSGAGVGRGRSSKRASAQGASLFASTASARPISPLSSFSVASVVPSSVSLVSTAPSLAFSVSSGSAESVSTDISESVTTQVPSVLQLSNVESIFLTENPQPSTSGASTESRKKKLKFEETKVEPTSESFRPSSEEHFTKRLTSKGGPAKKLKGSSSGSRSSSKLAPVTPDEFSFTEPEAADVRHSERTFETSHEELTSESIASEIRAQVLQSVHSISSSKDSESLVLPVRESRLSEVLEPVPSVVAIEEFASVEGALAIEVTCVLSSEADVGDPLLGQPAVAEFSEPIELAEEQIGAPATDVAVAGPSSEEVGVEARPEEVCGVCGEIGPHACTTRVFACPSCNKTFSSRFKLSRHQLIHGSERHYRCTICDRSFHRKDHLKNHLQIHKPTKQFKCEREDCGKEYNSYMSYRKHCAFHSAEEGDLQCKFCSKMFDNKDDLIYHLKVHVGTRTVKNPSEKKFQCDQCDRRFFTRKDVKRHLVVHTGTRDFCCSLCPQKFGRKDHLVRHIKKSHGVVDLTRLETLADPLAIPGTSGGASVPLSPGLSSMSTSSGETTGLPPYMLPPSPTPQTSLPSPEPSTSQESSLPPYQDVGTPSFSGFISDPSADMRILVGDPIKEEQDLTASMTGLGPDISNILGLYLPSSEGINMTSLMETSSTSSIVTTHPSHLEDVSSLALPPAYSASHFQPMSPLTAQFTSPHTSPTPPEEMERLLPIVPGTSTTTTASTTPTTTSPTTFLPGFDQAFP</sequence>
<feature type="compositionally biased region" description="Low complexity" evidence="13">
    <location>
        <begin position="827"/>
        <end position="846"/>
    </location>
</feature>
<dbReference type="Proteomes" id="UP000694843">
    <property type="component" value="Unplaced"/>
</dbReference>
<gene>
    <name evidence="17" type="primary">LOC108672578</name>
</gene>
<dbReference type="OMA" id="AYSASHF"/>
<feature type="compositionally biased region" description="Low complexity" evidence="13">
    <location>
        <begin position="440"/>
        <end position="453"/>
    </location>
</feature>
<dbReference type="InterPro" id="IPR036236">
    <property type="entry name" value="Znf_C2H2_sf"/>
</dbReference>
<feature type="region of interest" description="Disordered" evidence="13">
    <location>
        <begin position="1006"/>
        <end position="1032"/>
    </location>
</feature>
<feature type="domain" description="C2H2-type" evidence="14">
    <location>
        <begin position="191"/>
        <end position="219"/>
    </location>
</feature>
<keyword evidence="6" id="KW-0862">Zinc</keyword>
<keyword evidence="3" id="KW-0479">Metal-binding</keyword>
<keyword evidence="11" id="KW-0539">Nucleus</keyword>
<evidence type="ECO:0000259" key="15">
    <source>
        <dbReference type="PROSITE" id="PS50280"/>
    </source>
</evidence>
<keyword evidence="8" id="KW-0238">DNA-binding</keyword>
<reference evidence="17" key="1">
    <citation type="submission" date="2025-08" db="UniProtKB">
        <authorList>
            <consortium name="RefSeq"/>
        </authorList>
    </citation>
    <scope>IDENTIFICATION</scope>
    <source>
        <tissue evidence="17">Whole organism</tissue>
    </source>
</reference>
<dbReference type="Gene3D" id="3.30.160.60">
    <property type="entry name" value="Classic Zinc Finger"/>
    <property type="match status" value="5"/>
</dbReference>
<evidence type="ECO:0000256" key="6">
    <source>
        <dbReference type="ARBA" id="ARBA00022833"/>
    </source>
</evidence>
<feature type="compositionally biased region" description="Polar residues" evidence="13">
    <location>
        <begin position="383"/>
        <end position="395"/>
    </location>
</feature>
<dbReference type="FunFam" id="3.30.160.60:FF:000231">
    <property type="entry name" value="PLAG1 like zinc finger 2"/>
    <property type="match status" value="1"/>
</dbReference>
<dbReference type="FunFam" id="3.30.160.60:FF:000256">
    <property type="entry name" value="PLAG1 like zinc finger 2"/>
    <property type="match status" value="1"/>
</dbReference>
<dbReference type="Pfam" id="PF21549">
    <property type="entry name" value="PRDM2_PR"/>
    <property type="match status" value="1"/>
</dbReference>
<evidence type="ECO:0000256" key="10">
    <source>
        <dbReference type="ARBA" id="ARBA00023163"/>
    </source>
</evidence>
<evidence type="ECO:0000256" key="7">
    <source>
        <dbReference type="ARBA" id="ARBA00023015"/>
    </source>
</evidence>
<evidence type="ECO:0000256" key="5">
    <source>
        <dbReference type="ARBA" id="ARBA00022771"/>
    </source>
</evidence>
<dbReference type="PROSITE" id="PS00028">
    <property type="entry name" value="ZINC_FINGER_C2H2_1"/>
    <property type="match status" value="6"/>
</dbReference>
<feature type="compositionally biased region" description="Low complexity" evidence="13">
    <location>
        <begin position="1006"/>
        <end position="1022"/>
    </location>
</feature>
<evidence type="ECO:0000256" key="4">
    <source>
        <dbReference type="ARBA" id="ARBA00022737"/>
    </source>
</evidence>
<feature type="domain" description="C2H2-type" evidence="14">
    <location>
        <begin position="681"/>
        <end position="710"/>
    </location>
</feature>
<keyword evidence="7" id="KW-0805">Transcription regulation</keyword>
<dbReference type="InterPro" id="IPR050331">
    <property type="entry name" value="Zinc_finger"/>
</dbReference>
<keyword evidence="9" id="KW-0010">Activator</keyword>
<feature type="domain" description="C2H2-type" evidence="14">
    <location>
        <begin position="712"/>
        <end position="739"/>
    </location>
</feature>
<evidence type="ECO:0000256" key="1">
    <source>
        <dbReference type="ARBA" id="ARBA00004123"/>
    </source>
</evidence>
<keyword evidence="10" id="KW-0804">Transcription</keyword>
<feature type="domain" description="C2H2-type" evidence="14">
    <location>
        <begin position="748"/>
        <end position="775"/>
    </location>
</feature>
<evidence type="ECO:0000256" key="13">
    <source>
        <dbReference type="SAM" id="MobiDB-lite"/>
    </source>
</evidence>
<keyword evidence="4" id="KW-0677">Repeat</keyword>
<dbReference type="PANTHER" id="PTHR16515:SF23">
    <property type="entry name" value="PLAG1 LIKE ZINC FINGER 1"/>
    <property type="match status" value="1"/>
</dbReference>
<accession>A0A979FFZ8</accession>
<protein>
    <submittedName>
        <fullName evidence="17">Uncharacterized protein LOC108672578</fullName>
    </submittedName>
</protein>
<dbReference type="GO" id="GO:0008757">
    <property type="term" value="F:S-adenosylmethionine-dependent methyltransferase activity"/>
    <property type="evidence" value="ECO:0007669"/>
    <property type="project" value="UniProtKB-ARBA"/>
</dbReference>
<feature type="region of interest" description="Disordered" evidence="13">
    <location>
        <begin position="383"/>
        <end position="485"/>
    </location>
</feature>
<evidence type="ECO:0000256" key="3">
    <source>
        <dbReference type="ARBA" id="ARBA00022723"/>
    </source>
</evidence>
<evidence type="ECO:0000259" key="14">
    <source>
        <dbReference type="PROSITE" id="PS50157"/>
    </source>
</evidence>
<organism evidence="16 17">
    <name type="scientific">Hyalella azteca</name>
    <name type="common">Amphipod</name>
    <dbReference type="NCBI Taxonomy" id="294128"/>
    <lineage>
        <taxon>Eukaryota</taxon>
        <taxon>Metazoa</taxon>
        <taxon>Ecdysozoa</taxon>
        <taxon>Arthropoda</taxon>
        <taxon>Crustacea</taxon>
        <taxon>Multicrustacea</taxon>
        <taxon>Malacostraca</taxon>
        <taxon>Eumalacostraca</taxon>
        <taxon>Peracarida</taxon>
        <taxon>Amphipoda</taxon>
        <taxon>Senticaudata</taxon>
        <taxon>Talitrida</taxon>
        <taxon>Talitroidea</taxon>
        <taxon>Hyalellidae</taxon>
        <taxon>Hyalella</taxon>
    </lineage>
</organism>
<feature type="compositionally biased region" description="Basic and acidic residues" evidence="13">
    <location>
        <begin position="467"/>
        <end position="483"/>
    </location>
</feature>
<dbReference type="GeneID" id="108672578"/>
<dbReference type="GO" id="GO:0008270">
    <property type="term" value="F:zinc ion binding"/>
    <property type="evidence" value="ECO:0007669"/>
    <property type="project" value="UniProtKB-KW"/>
</dbReference>
<dbReference type="InterPro" id="IPR001214">
    <property type="entry name" value="SET_dom"/>
</dbReference>
<evidence type="ECO:0000256" key="2">
    <source>
        <dbReference type="ARBA" id="ARBA00006991"/>
    </source>
</evidence>
<name>A0A979FFZ8_HYAAZ</name>
<dbReference type="RefSeq" id="XP_047735843.1">
    <property type="nucleotide sequence ID" value="XM_047879887.1"/>
</dbReference>
<dbReference type="SMART" id="SM00355">
    <property type="entry name" value="ZnF_C2H2"/>
    <property type="match status" value="7"/>
</dbReference>
<dbReference type="PANTHER" id="PTHR16515">
    <property type="entry name" value="PR DOMAIN ZINC FINGER PROTEIN"/>
    <property type="match status" value="1"/>
</dbReference>
<dbReference type="KEGG" id="hazt:108672578"/>
<feature type="region of interest" description="Disordered" evidence="13">
    <location>
        <begin position="815"/>
        <end position="881"/>
    </location>
</feature>
<dbReference type="GO" id="GO:0003677">
    <property type="term" value="F:DNA binding"/>
    <property type="evidence" value="ECO:0007669"/>
    <property type="project" value="UniProtKB-KW"/>
</dbReference>
<dbReference type="SUPFAM" id="SSF57667">
    <property type="entry name" value="beta-beta-alpha zinc fingers"/>
    <property type="match status" value="3"/>
</dbReference>
<keyword evidence="16" id="KW-1185">Reference proteome</keyword>
<feature type="compositionally biased region" description="Low complexity" evidence="13">
    <location>
        <begin position="855"/>
        <end position="874"/>
    </location>
</feature>
<feature type="domain" description="C2H2-type" evidence="14">
    <location>
        <begin position="653"/>
        <end position="680"/>
    </location>
</feature>
<dbReference type="PROSITE" id="PS50157">
    <property type="entry name" value="ZINC_FINGER_C2H2_2"/>
    <property type="match status" value="7"/>
</dbReference>
<evidence type="ECO:0000256" key="9">
    <source>
        <dbReference type="ARBA" id="ARBA00023159"/>
    </source>
</evidence>
<feature type="domain" description="C2H2-type" evidence="14">
    <location>
        <begin position="776"/>
        <end position="799"/>
    </location>
</feature>
<dbReference type="GO" id="GO:0005634">
    <property type="term" value="C:nucleus"/>
    <property type="evidence" value="ECO:0007669"/>
    <property type="project" value="UniProtKB-SubCell"/>
</dbReference>
<feature type="domain" description="C2H2-type" evidence="14">
    <location>
        <begin position="625"/>
        <end position="652"/>
    </location>
</feature>
<proteinExistence type="inferred from homology"/>
<feature type="compositionally biased region" description="Basic residues" evidence="13">
    <location>
        <begin position="426"/>
        <end position="439"/>
    </location>
</feature>
<evidence type="ECO:0000256" key="8">
    <source>
        <dbReference type="ARBA" id="ARBA00023125"/>
    </source>
</evidence>
<keyword evidence="5 12" id="KW-0863">Zinc-finger</keyword>